<accession>D7FH49</accession>
<reference evidence="1 2" key="1">
    <citation type="journal article" date="2010" name="Nature">
        <title>The Ectocarpus genome and the independent evolution of multicellularity in brown algae.</title>
        <authorList>
            <person name="Cock J.M."/>
            <person name="Sterck L."/>
            <person name="Rouze P."/>
            <person name="Scornet D."/>
            <person name="Allen A.E."/>
            <person name="Amoutzias G."/>
            <person name="Anthouard V."/>
            <person name="Artiguenave F."/>
            <person name="Aury J.M."/>
            <person name="Badger J.H."/>
            <person name="Beszteri B."/>
            <person name="Billiau K."/>
            <person name="Bonnet E."/>
            <person name="Bothwell J.H."/>
            <person name="Bowler C."/>
            <person name="Boyen C."/>
            <person name="Brownlee C."/>
            <person name="Carrano C.J."/>
            <person name="Charrier B."/>
            <person name="Cho G.Y."/>
            <person name="Coelho S.M."/>
            <person name="Collen J."/>
            <person name="Corre E."/>
            <person name="Da Silva C."/>
            <person name="Delage L."/>
            <person name="Delaroque N."/>
            <person name="Dittami S.M."/>
            <person name="Doulbeau S."/>
            <person name="Elias M."/>
            <person name="Farnham G."/>
            <person name="Gachon C.M."/>
            <person name="Gschloessl B."/>
            <person name="Heesch S."/>
            <person name="Jabbari K."/>
            <person name="Jubin C."/>
            <person name="Kawai H."/>
            <person name="Kimura K."/>
            <person name="Kloareg B."/>
            <person name="Kupper F.C."/>
            <person name="Lang D."/>
            <person name="Le Bail A."/>
            <person name="Leblanc C."/>
            <person name="Lerouge P."/>
            <person name="Lohr M."/>
            <person name="Lopez P.J."/>
            <person name="Martens C."/>
            <person name="Maumus F."/>
            <person name="Michel G."/>
            <person name="Miranda-Saavedra D."/>
            <person name="Morales J."/>
            <person name="Moreau H."/>
            <person name="Motomura T."/>
            <person name="Nagasato C."/>
            <person name="Napoli C.A."/>
            <person name="Nelson D.R."/>
            <person name="Nyvall-Collen P."/>
            <person name="Peters A.F."/>
            <person name="Pommier C."/>
            <person name="Potin P."/>
            <person name="Poulain J."/>
            <person name="Quesneville H."/>
            <person name="Read B."/>
            <person name="Rensing S.A."/>
            <person name="Ritter A."/>
            <person name="Rousvoal S."/>
            <person name="Samanta M."/>
            <person name="Samson G."/>
            <person name="Schroeder D.C."/>
            <person name="Segurens B."/>
            <person name="Strittmatter M."/>
            <person name="Tonon T."/>
            <person name="Tregear J.W."/>
            <person name="Valentin K."/>
            <person name="von Dassow P."/>
            <person name="Yamagishi T."/>
            <person name="Van de Peer Y."/>
            <person name="Wincker P."/>
        </authorList>
    </citation>
    <scope>NUCLEOTIDE SEQUENCE [LARGE SCALE GENOMIC DNA]</scope>
    <source>
        <strain evidence="2">Ec32 / CCAP1310/4</strain>
    </source>
</reference>
<dbReference type="OrthoDB" id="10345773at2759"/>
<evidence type="ECO:0008006" key="3">
    <source>
        <dbReference type="Google" id="ProtNLM"/>
    </source>
</evidence>
<dbReference type="SUPFAM" id="SSF48403">
    <property type="entry name" value="Ankyrin repeat"/>
    <property type="match status" value="1"/>
</dbReference>
<keyword evidence="2" id="KW-1185">Reference proteome</keyword>
<dbReference type="EMBL" id="FN649755">
    <property type="protein sequence ID" value="CBJ28424.1"/>
    <property type="molecule type" value="Genomic_DNA"/>
</dbReference>
<dbReference type="Gene3D" id="1.25.40.20">
    <property type="entry name" value="Ankyrin repeat-containing domain"/>
    <property type="match status" value="1"/>
</dbReference>
<evidence type="ECO:0000313" key="2">
    <source>
        <dbReference type="Proteomes" id="UP000002630"/>
    </source>
</evidence>
<sequence>MNTGTIGGSAKRVRTENVAMTNMDIVHGLAQFVLDKQFLFFAAVSRSWRDAWGERATVTSWVTPHTTPFQLQYSFACGLARDGVDWCLTTARAGNLDLLRWATEQGCPWTRSLSAAAAEGGNIAVLEWLKENGCVLTEATCAGAAFGGHLGALKWCRANECPWDRMTMACGAKGGHLDILRFAKENGCGGWDARACSAAAGGGQLAVLRWLHQEGCQWDSGTPSSASKGGHLDALQYAIQNGCRASDAVCSNAARHGHLHLLRWAFASGCSADLTRVCTLGAQGGHVDVIKWGRENGGGCNSEAGYWAAVGGHVHVLEYFNTIWLSWGEESSLLPAVRRAQTELGCTAAKRSRLECVASWIVANRVPARGDDVSVEERRAACFLLKNPSGEVGDGADN</sequence>
<dbReference type="PANTHER" id="PTHR46586:SF3">
    <property type="entry name" value="ANKYRIN REPEAT-CONTAINING PROTEIN"/>
    <property type="match status" value="1"/>
</dbReference>
<dbReference type="InterPro" id="IPR036770">
    <property type="entry name" value="Ankyrin_rpt-contain_sf"/>
</dbReference>
<dbReference type="PANTHER" id="PTHR46586">
    <property type="entry name" value="ANKYRIN REPEAT-CONTAINING PROTEIN"/>
    <property type="match status" value="1"/>
</dbReference>
<dbReference type="InParanoid" id="D7FH49"/>
<dbReference type="Proteomes" id="UP000002630">
    <property type="component" value="Linkage Group LG30"/>
</dbReference>
<protein>
    <recommendedName>
        <fullName evidence="3">Ankyrin repeat protein</fullName>
    </recommendedName>
</protein>
<dbReference type="EMBL" id="FN647737">
    <property type="protein sequence ID" value="CBJ28424.1"/>
    <property type="molecule type" value="Genomic_DNA"/>
</dbReference>
<name>D7FH49_ECTSI</name>
<evidence type="ECO:0000313" key="1">
    <source>
        <dbReference type="EMBL" id="CBJ28424.1"/>
    </source>
</evidence>
<dbReference type="AlphaFoldDB" id="D7FH49"/>
<organism evidence="1 2">
    <name type="scientific">Ectocarpus siliculosus</name>
    <name type="common">Brown alga</name>
    <name type="synonym">Conferva siliculosa</name>
    <dbReference type="NCBI Taxonomy" id="2880"/>
    <lineage>
        <taxon>Eukaryota</taxon>
        <taxon>Sar</taxon>
        <taxon>Stramenopiles</taxon>
        <taxon>Ochrophyta</taxon>
        <taxon>PX clade</taxon>
        <taxon>Phaeophyceae</taxon>
        <taxon>Ectocarpales</taxon>
        <taxon>Ectocarpaceae</taxon>
        <taxon>Ectocarpus</taxon>
    </lineage>
</organism>
<dbReference type="OMA" id="NIAVLEW"/>
<dbReference type="InterPro" id="IPR052050">
    <property type="entry name" value="SecEffector_AnkRepeat"/>
</dbReference>
<gene>
    <name evidence="1" type="ORF">Esi_0105_0028</name>
</gene>
<proteinExistence type="predicted"/>